<dbReference type="AlphaFoldDB" id="A0A3S0HIW9"/>
<dbReference type="GO" id="GO:0005737">
    <property type="term" value="C:cytoplasm"/>
    <property type="evidence" value="ECO:0007669"/>
    <property type="project" value="TreeGrafter"/>
</dbReference>
<evidence type="ECO:0000256" key="1">
    <source>
        <dbReference type="ARBA" id="ARBA00022714"/>
    </source>
</evidence>
<keyword evidence="3" id="KW-0408">Iron</keyword>
<organism evidence="7 8">
    <name type="scientific">Corynebacterium hylobatis</name>
    <dbReference type="NCBI Taxonomy" id="1859290"/>
    <lineage>
        <taxon>Bacteria</taxon>
        <taxon>Bacillati</taxon>
        <taxon>Actinomycetota</taxon>
        <taxon>Actinomycetes</taxon>
        <taxon>Mycobacteriales</taxon>
        <taxon>Corynebacteriaceae</taxon>
        <taxon>Corynebacterium</taxon>
    </lineage>
</organism>
<dbReference type="OrthoDB" id="9767869at2"/>
<evidence type="ECO:0000259" key="6">
    <source>
        <dbReference type="PROSITE" id="PS51296"/>
    </source>
</evidence>
<evidence type="ECO:0000313" key="7">
    <source>
        <dbReference type="EMBL" id="RSZ65498.1"/>
    </source>
</evidence>
<proteinExistence type="predicted"/>
<gene>
    <name evidence="7" type="ORF">EAH68_01705</name>
</gene>
<feature type="region of interest" description="Disordered" evidence="5">
    <location>
        <begin position="1"/>
        <end position="20"/>
    </location>
</feature>
<dbReference type="PROSITE" id="PS51296">
    <property type="entry name" value="RIESKE"/>
    <property type="match status" value="1"/>
</dbReference>
<dbReference type="Gene3D" id="2.102.10.10">
    <property type="entry name" value="Rieske [2Fe-2S] iron-sulphur domain"/>
    <property type="match status" value="1"/>
</dbReference>
<dbReference type="Pfam" id="PF00355">
    <property type="entry name" value="Rieske"/>
    <property type="match status" value="1"/>
</dbReference>
<evidence type="ECO:0000256" key="3">
    <source>
        <dbReference type="ARBA" id="ARBA00023004"/>
    </source>
</evidence>
<dbReference type="GO" id="GO:0004497">
    <property type="term" value="F:monooxygenase activity"/>
    <property type="evidence" value="ECO:0007669"/>
    <property type="project" value="UniProtKB-ARBA"/>
</dbReference>
<dbReference type="InterPro" id="IPR017941">
    <property type="entry name" value="Rieske_2Fe-2S"/>
</dbReference>
<dbReference type="InterPro" id="IPR036188">
    <property type="entry name" value="FAD/NAD-bd_sf"/>
</dbReference>
<evidence type="ECO:0000256" key="2">
    <source>
        <dbReference type="ARBA" id="ARBA00022723"/>
    </source>
</evidence>
<accession>A0A3S0HIW9</accession>
<dbReference type="RefSeq" id="WP_126119594.1">
    <property type="nucleotide sequence ID" value="NZ_RXHJ01000002.1"/>
</dbReference>
<dbReference type="SUPFAM" id="SSF51905">
    <property type="entry name" value="FAD/NAD(P)-binding domain"/>
    <property type="match status" value="1"/>
</dbReference>
<dbReference type="EMBL" id="RXHJ01000002">
    <property type="protein sequence ID" value="RSZ65498.1"/>
    <property type="molecule type" value="Genomic_DNA"/>
</dbReference>
<evidence type="ECO:0000256" key="5">
    <source>
        <dbReference type="SAM" id="MobiDB-lite"/>
    </source>
</evidence>
<evidence type="ECO:0000313" key="8">
    <source>
        <dbReference type="Proteomes" id="UP000274907"/>
    </source>
</evidence>
<keyword evidence="1" id="KW-0001">2Fe-2S</keyword>
<reference evidence="7 8" key="1">
    <citation type="submission" date="2018-12" db="EMBL/GenBank/DDBJ databases">
        <title>YIM 101343 draft genome.</title>
        <authorList>
            <person name="Chen X."/>
        </authorList>
    </citation>
    <scope>NUCLEOTIDE SEQUENCE [LARGE SCALE GENOMIC DNA]</scope>
    <source>
        <strain evidence="7 8">YIM 101343</strain>
    </source>
</reference>
<dbReference type="PANTHER" id="PTHR13847">
    <property type="entry name" value="SARCOSINE DEHYDROGENASE-RELATED"/>
    <property type="match status" value="1"/>
</dbReference>
<dbReference type="Proteomes" id="UP000274907">
    <property type="component" value="Unassembled WGS sequence"/>
</dbReference>
<dbReference type="Gene3D" id="3.30.9.10">
    <property type="entry name" value="D-Amino Acid Oxidase, subunit A, domain 2"/>
    <property type="match status" value="1"/>
</dbReference>
<name>A0A3S0HIW9_9CORY</name>
<dbReference type="InterPro" id="IPR006076">
    <property type="entry name" value="FAD-dep_OxRdtase"/>
</dbReference>
<protein>
    <submittedName>
        <fullName evidence="7">FAD-dependent oxidoreductase</fullName>
    </submittedName>
</protein>
<keyword evidence="2" id="KW-0479">Metal-binding</keyword>
<keyword evidence="4" id="KW-0411">Iron-sulfur</keyword>
<evidence type="ECO:0000256" key="4">
    <source>
        <dbReference type="ARBA" id="ARBA00023014"/>
    </source>
</evidence>
<feature type="region of interest" description="Disordered" evidence="5">
    <location>
        <begin position="412"/>
        <end position="433"/>
    </location>
</feature>
<dbReference type="PANTHER" id="PTHR13847:SF274">
    <property type="entry name" value="RIESKE 2FE-2S IRON-SULFUR PROTEIN YHFW-RELATED"/>
    <property type="match status" value="1"/>
</dbReference>
<dbReference type="Gene3D" id="3.50.50.60">
    <property type="entry name" value="FAD/NAD(P)-binding domain"/>
    <property type="match status" value="1"/>
</dbReference>
<dbReference type="InterPro" id="IPR036922">
    <property type="entry name" value="Rieske_2Fe-2S_sf"/>
</dbReference>
<dbReference type="GO" id="GO:0046872">
    <property type="term" value="F:metal ion binding"/>
    <property type="evidence" value="ECO:0007669"/>
    <property type="project" value="UniProtKB-KW"/>
</dbReference>
<sequence>MSRQNTHPIWHEDAPDYPTSPLPDGQVDVTVVGAGLTGLVTALLAAREGLSVAVLEAREAGAGASGATTAKATLLQGTRLSSLTQTHDRDLAADYLAANRAGLDWLREFCRAHGVDTQAVPAVTFAATEEGVTQVEQEHQAAQDLGLPTILSDTLPVPFPAHAAVELPDQLQLNPAHLLAALVREVAATGGTVTEHARVTEVQADDGQVELTTTAGVLTARQVVLATATPILDKRTTTMELVPQRSYLCAFEPAPGTEIPAGMFISAESPTYSLRTYEHDGMTRLLVGGQGHRTGETGSTAEHVAALTRWATEHFPGVTLTHTWSAQDYHPVGMVPHVEALSWGGGRVFFAGGYSKWGLAAAPAAAMQMIDLLLGREPRLSFGSPSVLGTVKTTATTQAAVPTTEITNLARAVTGTGDTRGNAPDGSSTEDSGAVVFREGTHLVGESFIDGRSCRVSLVCPHMGGTLAWNDAEASWDCPLHGSRFAADGTLLEGPAVRDLKQL</sequence>
<dbReference type="Pfam" id="PF01266">
    <property type="entry name" value="DAO"/>
    <property type="match status" value="1"/>
</dbReference>
<feature type="domain" description="Rieske" evidence="6">
    <location>
        <begin position="422"/>
        <end position="503"/>
    </location>
</feature>
<comment type="caution">
    <text evidence="7">The sequence shown here is derived from an EMBL/GenBank/DDBJ whole genome shotgun (WGS) entry which is preliminary data.</text>
</comment>
<dbReference type="SUPFAM" id="SSF50022">
    <property type="entry name" value="ISP domain"/>
    <property type="match status" value="1"/>
</dbReference>
<dbReference type="GO" id="GO:0016705">
    <property type="term" value="F:oxidoreductase activity, acting on paired donors, with incorporation or reduction of molecular oxygen"/>
    <property type="evidence" value="ECO:0007669"/>
    <property type="project" value="UniProtKB-ARBA"/>
</dbReference>
<dbReference type="GO" id="GO:0051537">
    <property type="term" value="F:2 iron, 2 sulfur cluster binding"/>
    <property type="evidence" value="ECO:0007669"/>
    <property type="project" value="UniProtKB-KW"/>
</dbReference>
<keyword evidence="8" id="KW-1185">Reference proteome</keyword>